<proteinExistence type="predicted"/>
<feature type="chain" id="PRO_5026720651" description="D-alanyl-D-alanine carboxypeptidase" evidence="1">
    <location>
        <begin position="26"/>
        <end position="272"/>
    </location>
</feature>
<protein>
    <recommendedName>
        <fullName evidence="4">D-alanyl-D-alanine carboxypeptidase</fullName>
    </recommendedName>
</protein>
<reference evidence="2 3" key="1">
    <citation type="submission" date="2019-12" db="EMBL/GenBank/DDBJ databases">
        <title>Lactobacillus hilgardii FLUB.</title>
        <authorList>
            <person name="Gustaw K."/>
        </authorList>
    </citation>
    <scope>NUCLEOTIDE SEQUENCE [LARGE SCALE GENOMIC DNA]</scope>
    <source>
        <strain evidence="2 3">FLUB</strain>
    </source>
</reference>
<evidence type="ECO:0000313" key="2">
    <source>
        <dbReference type="EMBL" id="QHB50734.1"/>
    </source>
</evidence>
<evidence type="ECO:0000313" key="3">
    <source>
        <dbReference type="Proteomes" id="UP000465035"/>
    </source>
</evidence>
<dbReference type="RefSeq" id="WP_035444184.1">
    <property type="nucleotide sequence ID" value="NZ_CABKOL010000106.1"/>
</dbReference>
<sequence length="272" mass="30335">MNKMVILVTTSLFSAFLFGTIKANAQTTGYQVISNQSASRVAPYHNANNESHYIWNLSHTIKLHNLENFSTTTWTLERVAILSHNGKKAVYFNVTDRTGQFSGWVWHGFLKGGPYQYHEDSNADGLNLSDPANTRDFSMLGNYIYGKLSADGYLAQPDLMKLTQYYGTRHTNNLNTPFKDAIMSENMTLDPTNLVGIFEYPVSDLTKMIDPNTGDILLEDTGNGELGNTVTAQIENFLKANHTTRYGLWFNLSGSASNGTLSLDLVYMGIKN</sequence>
<dbReference type="Proteomes" id="UP000465035">
    <property type="component" value="Chromosome"/>
</dbReference>
<dbReference type="GeneID" id="69056758"/>
<gene>
    <name evidence="2" type="ORF">GQR93_00140</name>
</gene>
<feature type="signal peptide" evidence="1">
    <location>
        <begin position="1"/>
        <end position="25"/>
    </location>
</feature>
<evidence type="ECO:0000256" key="1">
    <source>
        <dbReference type="SAM" id="SignalP"/>
    </source>
</evidence>
<keyword evidence="1" id="KW-0732">Signal</keyword>
<dbReference type="AlphaFoldDB" id="A0A6P1E9A3"/>
<name>A0A6P1E9A3_LENHI</name>
<organism evidence="2 3">
    <name type="scientific">Lentilactobacillus hilgardii</name>
    <name type="common">Lactobacillus hilgardii</name>
    <dbReference type="NCBI Taxonomy" id="1588"/>
    <lineage>
        <taxon>Bacteria</taxon>
        <taxon>Bacillati</taxon>
        <taxon>Bacillota</taxon>
        <taxon>Bacilli</taxon>
        <taxon>Lactobacillales</taxon>
        <taxon>Lactobacillaceae</taxon>
        <taxon>Lentilactobacillus</taxon>
    </lineage>
</organism>
<dbReference type="EMBL" id="CP047121">
    <property type="protein sequence ID" value="QHB50734.1"/>
    <property type="molecule type" value="Genomic_DNA"/>
</dbReference>
<evidence type="ECO:0008006" key="4">
    <source>
        <dbReference type="Google" id="ProtNLM"/>
    </source>
</evidence>
<accession>A0A6P1E9A3</accession>